<organism evidence="2 3">
    <name type="scientific">Claviceps purpurea (strain 20.1)</name>
    <name type="common">Ergot fungus</name>
    <name type="synonym">Sphacelia segetum</name>
    <dbReference type="NCBI Taxonomy" id="1111077"/>
    <lineage>
        <taxon>Eukaryota</taxon>
        <taxon>Fungi</taxon>
        <taxon>Dikarya</taxon>
        <taxon>Ascomycota</taxon>
        <taxon>Pezizomycotina</taxon>
        <taxon>Sordariomycetes</taxon>
        <taxon>Hypocreomycetidae</taxon>
        <taxon>Hypocreales</taxon>
        <taxon>Clavicipitaceae</taxon>
        <taxon>Claviceps</taxon>
    </lineage>
</organism>
<dbReference type="EMBL" id="CAGA01000038">
    <property type="protein sequence ID" value="CCE32147.1"/>
    <property type="molecule type" value="Genomic_DNA"/>
</dbReference>
<sequence length="127" mass="14289">MVVHQNELRQLREVKAAMQQQLANLMAAPIPPPASTPTPTPASAPARKALPFNHIFDGDKTMFKSWHTAITSKLRSDAAFIGNDEQQWFVINEMLAMQVRRRVAPEYNNGPAANYNRTLPRVPRVDL</sequence>
<dbReference type="OrthoDB" id="10510394at2759"/>
<reference evidence="2 3" key="1">
    <citation type="journal article" date="2013" name="PLoS Genet.">
        <title>Plant-symbiotic fungi as chemical engineers: Multi-genome analysis of the Clavicipitaceae reveals dynamics of alkaloid loci.</title>
        <authorList>
            <person name="Schardl C.L."/>
            <person name="Young C.A."/>
            <person name="Hesse U."/>
            <person name="Amyotte S.G."/>
            <person name="Andreeva K."/>
            <person name="Calie P.J."/>
            <person name="Fleetwood D.J."/>
            <person name="Haws D.C."/>
            <person name="Moore N."/>
            <person name="Oeser B."/>
            <person name="Panaccione D.G."/>
            <person name="Schweri K.K."/>
            <person name="Voisey C.R."/>
            <person name="Farman M.L."/>
            <person name="Jaromczyk J.W."/>
            <person name="Roe B.A."/>
            <person name="O'Sullivan D.M."/>
            <person name="Scott B."/>
            <person name="Tudzynski P."/>
            <person name="An Z."/>
            <person name="Arnaoudova E.G."/>
            <person name="Bullock C.T."/>
            <person name="Charlton N.D."/>
            <person name="Chen L."/>
            <person name="Cox M."/>
            <person name="Dinkins R.D."/>
            <person name="Florea S."/>
            <person name="Glenn A.E."/>
            <person name="Gordon A."/>
            <person name="Gueldener U."/>
            <person name="Harris D.R."/>
            <person name="Hollin W."/>
            <person name="Jaromczyk J."/>
            <person name="Johnson R.D."/>
            <person name="Khan A.K."/>
            <person name="Leistner E."/>
            <person name="Leuchtmann A."/>
            <person name="Li C."/>
            <person name="Liu J."/>
            <person name="Liu J."/>
            <person name="Liu M."/>
            <person name="Mace W."/>
            <person name="Machado C."/>
            <person name="Nagabhyru P."/>
            <person name="Pan J."/>
            <person name="Schmid J."/>
            <person name="Sugawara K."/>
            <person name="Steiner U."/>
            <person name="Takach J.E."/>
            <person name="Tanaka E."/>
            <person name="Webb J.S."/>
            <person name="Wilson E.V."/>
            <person name="Wiseman J.L."/>
            <person name="Yoshida R."/>
            <person name="Zeng Z."/>
        </authorList>
    </citation>
    <scope>NUCLEOTIDE SEQUENCE [LARGE SCALE GENOMIC DNA]</scope>
    <source>
        <strain evidence="2 3">20.1</strain>
    </source>
</reference>
<accession>M1VWZ8</accession>
<dbReference type="HOGENOM" id="CLU_1970317_0_0_1"/>
<evidence type="ECO:0000313" key="3">
    <source>
        <dbReference type="Proteomes" id="UP000016801"/>
    </source>
</evidence>
<gene>
    <name evidence="2" type="ORF">CPUR_06007</name>
</gene>
<protein>
    <submittedName>
        <fullName evidence="2">Uncharacterized protein</fullName>
    </submittedName>
</protein>
<proteinExistence type="predicted"/>
<keyword evidence="3" id="KW-1185">Reference proteome</keyword>
<dbReference type="Proteomes" id="UP000016801">
    <property type="component" value="Unassembled WGS sequence"/>
</dbReference>
<evidence type="ECO:0000256" key="1">
    <source>
        <dbReference type="SAM" id="Coils"/>
    </source>
</evidence>
<name>M1VWZ8_CLAP2</name>
<keyword evidence="1" id="KW-0175">Coiled coil</keyword>
<evidence type="ECO:0000313" key="2">
    <source>
        <dbReference type="EMBL" id="CCE32147.1"/>
    </source>
</evidence>
<dbReference type="VEuPathDB" id="FungiDB:CPUR_06007"/>
<dbReference type="AlphaFoldDB" id="M1VWZ8"/>
<comment type="caution">
    <text evidence="2">The sequence shown here is derived from an EMBL/GenBank/DDBJ whole genome shotgun (WGS) entry which is preliminary data.</text>
</comment>
<feature type="coiled-coil region" evidence="1">
    <location>
        <begin position="1"/>
        <end position="28"/>
    </location>
</feature>